<dbReference type="NCBIfam" id="TIGR00765">
    <property type="entry name" value="yihY_not_rbn"/>
    <property type="match status" value="1"/>
</dbReference>
<feature type="transmembrane region" description="Helical" evidence="6">
    <location>
        <begin position="263"/>
        <end position="288"/>
    </location>
</feature>
<comment type="caution">
    <text evidence="7">The sequence shown here is derived from an EMBL/GenBank/DDBJ whole genome shotgun (WGS) entry which is preliminary data.</text>
</comment>
<dbReference type="PANTHER" id="PTHR30213:SF0">
    <property type="entry name" value="UPF0761 MEMBRANE PROTEIN YIHY"/>
    <property type="match status" value="1"/>
</dbReference>
<dbReference type="EMBL" id="JABKKJ010000013">
    <property type="protein sequence ID" value="NPE25576.1"/>
    <property type="molecule type" value="Genomic_DNA"/>
</dbReference>
<dbReference type="Pfam" id="PF03631">
    <property type="entry name" value="Virul_fac_BrkB"/>
    <property type="match status" value="1"/>
</dbReference>
<feature type="transmembrane region" description="Helical" evidence="6">
    <location>
        <begin position="118"/>
        <end position="138"/>
    </location>
</feature>
<feature type="transmembrane region" description="Helical" evidence="6">
    <location>
        <begin position="56"/>
        <end position="76"/>
    </location>
</feature>
<keyword evidence="3 6" id="KW-0812">Transmembrane</keyword>
<comment type="subcellular location">
    <subcellularLocation>
        <location evidence="1">Cell membrane</location>
        <topology evidence="1">Multi-pass membrane protein</topology>
    </subcellularLocation>
</comment>
<sequence length="439" mass="50277">MGERIKRLVDFLKVGIWTVDRHDVSPVRYIVYEVIRKLLLAIECFTTKRMIDSAGYLTYSTLLAIVPIMAVLFAVARGFGYNKYIEEWFRDLLSSQPQAADIIVGFVNSYLVHTKSGVFLGIGLIVMLWTVIMLVYNIEQAFNNIWQVKKPRSLFRTITDYMGMFLLAPVIIVVSSGLSIFMATVAGETDRIALLGPVMRCLIAVMPYVFMSAVFVALYVFMPNTKVKFRCALFPGILAGVAMQGLQLFYIHSQIWVSSYNAIYGSFAALPLFMLWVQISWIICLFGAELCYASQNFEDFAFRAGTDEISHRYRLMMSVMLMSHICRRFEKGEKPYTALELRMITNIPIRVTQDLLYDLTRIHMISEVTCDEKGEDSVYQPAEDLQRLTVGALIDRMEAYGKWSFNLNTSGCDRVAWTRVLRARADYLDEQRNVLLKEL</sequence>
<evidence type="ECO:0000256" key="5">
    <source>
        <dbReference type="ARBA" id="ARBA00023136"/>
    </source>
</evidence>
<reference evidence="7 8" key="1">
    <citation type="submission" date="2020-05" db="EMBL/GenBank/DDBJ databases">
        <title>Distinct polysaccharide utilization as determinants for interspecies competition between intestinal Prevotella spp.</title>
        <authorList>
            <person name="Galvez E.J.C."/>
            <person name="Iljazovic A."/>
            <person name="Strowig T."/>
        </authorList>
    </citation>
    <scope>NUCLEOTIDE SEQUENCE [LARGE SCALE GENOMIC DNA]</scope>
    <source>
        <strain evidence="7 8">PCHR</strain>
    </source>
</reference>
<evidence type="ECO:0000313" key="7">
    <source>
        <dbReference type="EMBL" id="NPE25576.1"/>
    </source>
</evidence>
<evidence type="ECO:0000256" key="6">
    <source>
        <dbReference type="SAM" id="Phobius"/>
    </source>
</evidence>
<protein>
    <submittedName>
        <fullName evidence="7">YihY/virulence factor BrkB family protein</fullName>
    </submittedName>
</protein>
<keyword evidence="4 6" id="KW-1133">Transmembrane helix</keyword>
<dbReference type="PANTHER" id="PTHR30213">
    <property type="entry name" value="INNER MEMBRANE PROTEIN YHJD"/>
    <property type="match status" value="1"/>
</dbReference>
<name>A0ABX2B236_9BACT</name>
<dbReference type="InterPro" id="IPR017039">
    <property type="entry name" value="Virul_fac_BrkB"/>
</dbReference>
<keyword evidence="2" id="KW-1003">Cell membrane</keyword>
<proteinExistence type="predicted"/>
<evidence type="ECO:0000256" key="3">
    <source>
        <dbReference type="ARBA" id="ARBA00022692"/>
    </source>
</evidence>
<evidence type="ECO:0000256" key="2">
    <source>
        <dbReference type="ARBA" id="ARBA00022475"/>
    </source>
</evidence>
<accession>A0ABX2B236</accession>
<dbReference type="RefSeq" id="WP_172345049.1">
    <property type="nucleotide sequence ID" value="NZ_CASYYZ010000176.1"/>
</dbReference>
<gene>
    <name evidence="7" type="ORF">HPS54_08635</name>
</gene>
<evidence type="ECO:0000256" key="4">
    <source>
        <dbReference type="ARBA" id="ARBA00022989"/>
    </source>
</evidence>
<keyword evidence="5 6" id="KW-0472">Membrane</keyword>
<feature type="transmembrane region" description="Helical" evidence="6">
    <location>
        <begin position="233"/>
        <end position="251"/>
    </location>
</feature>
<evidence type="ECO:0000313" key="8">
    <source>
        <dbReference type="Proteomes" id="UP000820977"/>
    </source>
</evidence>
<keyword evidence="8" id="KW-1185">Reference proteome</keyword>
<feature type="transmembrane region" description="Helical" evidence="6">
    <location>
        <begin position="158"/>
        <end position="182"/>
    </location>
</feature>
<organism evidence="7 8">
    <name type="scientific">Xylanibacter caecicola</name>
    <dbReference type="NCBI Taxonomy" id="2736294"/>
    <lineage>
        <taxon>Bacteria</taxon>
        <taxon>Pseudomonadati</taxon>
        <taxon>Bacteroidota</taxon>
        <taxon>Bacteroidia</taxon>
        <taxon>Bacteroidales</taxon>
        <taxon>Prevotellaceae</taxon>
        <taxon>Xylanibacter</taxon>
    </lineage>
</organism>
<dbReference type="Proteomes" id="UP000820977">
    <property type="component" value="Unassembled WGS sequence"/>
</dbReference>
<feature type="transmembrane region" description="Helical" evidence="6">
    <location>
        <begin position="202"/>
        <end position="221"/>
    </location>
</feature>
<evidence type="ECO:0000256" key="1">
    <source>
        <dbReference type="ARBA" id="ARBA00004651"/>
    </source>
</evidence>